<comment type="similarity">
    <text evidence="6">Belongs to the WD repeat TRM82 family.</text>
</comment>
<gene>
    <name evidence="9" type="primary">g6810</name>
    <name evidence="9" type="ORF">VP750_LOCUS5829</name>
</gene>
<keyword evidence="3 6" id="KW-0819">tRNA processing</keyword>
<dbReference type="SUPFAM" id="SSF50978">
    <property type="entry name" value="WD40 repeat-like"/>
    <property type="match status" value="1"/>
</dbReference>
<feature type="repeat" description="WD" evidence="7">
    <location>
        <begin position="75"/>
        <end position="108"/>
    </location>
</feature>
<evidence type="ECO:0000313" key="10">
    <source>
        <dbReference type="Proteomes" id="UP001497392"/>
    </source>
</evidence>
<dbReference type="InterPro" id="IPR036322">
    <property type="entry name" value="WD40_repeat_dom_sf"/>
</dbReference>
<dbReference type="PANTHER" id="PTHR16288:SF0">
    <property type="entry name" value="TRNA (GUANINE-N(7)-)-METHYLTRANSFERASE NON-CATALYTIC SUBUNIT WDR4"/>
    <property type="match status" value="1"/>
</dbReference>
<evidence type="ECO:0000313" key="9">
    <source>
        <dbReference type="EMBL" id="CAL5224170.1"/>
    </source>
</evidence>
<evidence type="ECO:0000256" key="2">
    <source>
        <dbReference type="ARBA" id="ARBA00022574"/>
    </source>
</evidence>
<dbReference type="InterPro" id="IPR001680">
    <property type="entry name" value="WD40_rpt"/>
</dbReference>
<dbReference type="InterPro" id="IPR028884">
    <property type="entry name" value="Trm82"/>
</dbReference>
<sequence length="522" mass="55307">MGRRRRAAKKERKRRIREGIEEEQPEGLPLPEKGHGDTPAAVIELHPAGLYAAVAYGRTVWLAVRRSGSLVDLPSSTAEAPIRALAFDLQGQWLMAAGDDKHVKVWQLPSMALQCEWKCPKKVSAATFTCSGGHAVFADKFGDVYVAATAVPEQAPQLFLGHFCSIITSLTVSPDTQYIVSTDRDHKIRVSNMPAQPMQGADDIQSYCLGHTSFVTCATFLSSPEGTVLVSGGGDGTIRIWQPESGRQLSLYAVPEHKAAKTAHTQAAAPEGPQNPGATGEAEPGSTAASVEGQTALAFNGSTAEDADDSADEQAAQHAADEAAMERAVSGGGYESDDEDTDAAMQERTDCSGQQAAAIIALAAAPDGSAIAAAVERQNTVTVLRVGQDWVLAEQQHISLPGLALPTALQFDGEGSLWALGRSQSAEPSHLKLAMAMRSSTEQDYEAAKDELIPEALQAALASAVLAEYSEQQGMAGQVNPQLRKHCTLRRSQPSENATGGTLGHRLLTMAHHSRLSQTATD</sequence>
<evidence type="ECO:0000256" key="5">
    <source>
        <dbReference type="ARBA" id="ARBA00023242"/>
    </source>
</evidence>
<evidence type="ECO:0000256" key="6">
    <source>
        <dbReference type="HAMAP-Rule" id="MF_03056"/>
    </source>
</evidence>
<dbReference type="EMBL" id="CAXHTA020000010">
    <property type="protein sequence ID" value="CAL5224170.1"/>
    <property type="molecule type" value="Genomic_DNA"/>
</dbReference>
<keyword evidence="2 6" id="KW-0853">WD repeat</keyword>
<dbReference type="SMART" id="SM00320">
    <property type="entry name" value="WD40"/>
    <property type="match status" value="3"/>
</dbReference>
<proteinExistence type="inferred from homology"/>
<dbReference type="InterPro" id="IPR015943">
    <property type="entry name" value="WD40/YVTN_repeat-like_dom_sf"/>
</dbReference>
<dbReference type="Proteomes" id="UP001497392">
    <property type="component" value="Unassembled WGS sequence"/>
</dbReference>
<name>A0ABP1FW88_9CHLO</name>
<feature type="region of interest" description="Disordered" evidence="8">
    <location>
        <begin position="257"/>
        <end position="289"/>
    </location>
</feature>
<evidence type="ECO:0000256" key="1">
    <source>
        <dbReference type="ARBA" id="ARBA00004123"/>
    </source>
</evidence>
<protein>
    <recommendedName>
        <fullName evidence="6">tRNA (guanine-N(7)-)-methyltransferase non-catalytic subunit</fullName>
    </recommendedName>
    <alternativeName>
        <fullName evidence="6">WD repeat-containing protein 4 homolog</fullName>
    </alternativeName>
</protein>
<evidence type="ECO:0000256" key="7">
    <source>
        <dbReference type="PROSITE-ProRule" id="PRU00221"/>
    </source>
</evidence>
<feature type="region of interest" description="Disordered" evidence="8">
    <location>
        <begin position="1"/>
        <end position="38"/>
    </location>
</feature>
<comment type="pathway">
    <text evidence="6">tRNA modification; N(7)-methylguanine-tRNA biosynthesis.</text>
</comment>
<dbReference type="Pfam" id="PF00400">
    <property type="entry name" value="WD40"/>
    <property type="match status" value="3"/>
</dbReference>
<feature type="repeat" description="WD" evidence="7">
    <location>
        <begin position="208"/>
        <end position="251"/>
    </location>
</feature>
<evidence type="ECO:0000256" key="4">
    <source>
        <dbReference type="ARBA" id="ARBA00022737"/>
    </source>
</evidence>
<accession>A0ABP1FW88</accession>
<comment type="subunit">
    <text evidence="6">Forms a heterodimer with the catalytic subunit.</text>
</comment>
<comment type="subcellular location">
    <subcellularLocation>
        <location evidence="1 6">Nucleus</location>
    </subcellularLocation>
</comment>
<dbReference type="PANTHER" id="PTHR16288">
    <property type="entry name" value="WD40 REPEAT PROTEIN 4"/>
    <property type="match status" value="1"/>
</dbReference>
<keyword evidence="10" id="KW-1185">Reference proteome</keyword>
<dbReference type="Gene3D" id="2.130.10.10">
    <property type="entry name" value="YVTN repeat-like/Quinoprotein amine dehydrogenase"/>
    <property type="match status" value="1"/>
</dbReference>
<feature type="compositionally biased region" description="Basic residues" evidence="8">
    <location>
        <begin position="1"/>
        <end position="16"/>
    </location>
</feature>
<keyword evidence="5 6" id="KW-0539">Nucleus</keyword>
<reference evidence="9 10" key="1">
    <citation type="submission" date="2024-06" db="EMBL/GenBank/DDBJ databases">
        <authorList>
            <person name="Kraege A."/>
            <person name="Thomma B."/>
        </authorList>
    </citation>
    <scope>NUCLEOTIDE SEQUENCE [LARGE SCALE GENOMIC DNA]</scope>
</reference>
<dbReference type="PROSITE" id="PS50082">
    <property type="entry name" value="WD_REPEATS_2"/>
    <property type="match status" value="2"/>
</dbReference>
<keyword evidence="4 6" id="KW-0677">Repeat</keyword>
<evidence type="ECO:0000256" key="8">
    <source>
        <dbReference type="SAM" id="MobiDB-lite"/>
    </source>
</evidence>
<dbReference type="HAMAP" id="MF_03056">
    <property type="entry name" value="TRM82"/>
    <property type="match status" value="1"/>
</dbReference>
<evidence type="ECO:0000256" key="3">
    <source>
        <dbReference type="ARBA" id="ARBA00022694"/>
    </source>
</evidence>
<comment type="caution">
    <text evidence="9">The sequence shown here is derived from an EMBL/GenBank/DDBJ whole genome shotgun (WGS) entry which is preliminary data.</text>
</comment>
<dbReference type="PROSITE" id="PS50294">
    <property type="entry name" value="WD_REPEATS_REGION"/>
    <property type="match status" value="1"/>
</dbReference>
<feature type="region of interest" description="Disordered" evidence="8">
    <location>
        <begin position="302"/>
        <end position="350"/>
    </location>
</feature>
<comment type="function">
    <text evidence="6">Required for the formation of N(7)-methylguanine at position 46 (m7G46) in tRNA. In the complex, it is required to stabilize and induce conformational changes of the catalytic subunit.</text>
</comment>
<organism evidence="9 10">
    <name type="scientific">Coccomyxa viridis</name>
    <dbReference type="NCBI Taxonomy" id="1274662"/>
    <lineage>
        <taxon>Eukaryota</taxon>
        <taxon>Viridiplantae</taxon>
        <taxon>Chlorophyta</taxon>
        <taxon>core chlorophytes</taxon>
        <taxon>Trebouxiophyceae</taxon>
        <taxon>Trebouxiophyceae incertae sedis</taxon>
        <taxon>Coccomyxaceae</taxon>
        <taxon>Coccomyxa</taxon>
    </lineage>
</organism>